<proteinExistence type="predicted"/>
<keyword evidence="1" id="KW-1133">Transmembrane helix</keyword>
<keyword evidence="1" id="KW-0812">Transmembrane</keyword>
<sequence length="40" mass="4771">MKQTEQAHSHPLLWYMSLYLLFSLSLTSMRGTRHLFRDCA</sequence>
<accession>A0A2Z5ZKN6</accession>
<reference evidence="2 3" key="1">
    <citation type="submission" date="2018-02" db="EMBL/GenBank/DDBJ databases">
        <title>Acetobacter orientalis genome.</title>
        <authorList>
            <person name="Nakashima N."/>
            <person name="Tamura T."/>
        </authorList>
    </citation>
    <scope>NUCLEOTIDE SEQUENCE [LARGE SCALE GENOMIC DNA]</scope>
    <source>
        <strain evidence="2 3">FAN1</strain>
    </source>
</reference>
<dbReference type="AlphaFoldDB" id="A0A2Z5ZKN6"/>
<gene>
    <name evidence="2" type="ORF">AcetOrient_orf04013</name>
</gene>
<name>A0A2Z5ZKN6_9PROT</name>
<protein>
    <submittedName>
        <fullName evidence="2">Uncharacterized protein</fullName>
    </submittedName>
</protein>
<feature type="transmembrane region" description="Helical" evidence="1">
    <location>
        <begin position="12"/>
        <end position="29"/>
    </location>
</feature>
<keyword evidence="1" id="KW-0472">Membrane</keyword>
<dbReference type="Proteomes" id="UP000270034">
    <property type="component" value="Chromosome"/>
</dbReference>
<evidence type="ECO:0000256" key="1">
    <source>
        <dbReference type="SAM" id="Phobius"/>
    </source>
</evidence>
<evidence type="ECO:0000313" key="3">
    <source>
        <dbReference type="Proteomes" id="UP000270034"/>
    </source>
</evidence>
<organism evidence="2 3">
    <name type="scientific">Acetobacter orientalis</name>
    <dbReference type="NCBI Taxonomy" id="146474"/>
    <lineage>
        <taxon>Bacteria</taxon>
        <taxon>Pseudomonadati</taxon>
        <taxon>Pseudomonadota</taxon>
        <taxon>Alphaproteobacteria</taxon>
        <taxon>Acetobacterales</taxon>
        <taxon>Acetobacteraceae</taxon>
        <taxon>Acetobacter</taxon>
    </lineage>
</organism>
<dbReference type="EMBL" id="AP018515">
    <property type="protein sequence ID" value="BBC80983.1"/>
    <property type="molecule type" value="Genomic_DNA"/>
</dbReference>
<evidence type="ECO:0000313" key="2">
    <source>
        <dbReference type="EMBL" id="BBC80983.1"/>
    </source>
</evidence>
<dbReference type="KEGG" id="aot:AcetOri_orf04013"/>